<feature type="transmembrane region" description="Helical" evidence="7">
    <location>
        <begin position="185"/>
        <end position="205"/>
    </location>
</feature>
<keyword evidence="2" id="KW-1003">Cell membrane</keyword>
<evidence type="ECO:0000259" key="9">
    <source>
        <dbReference type="Pfam" id="PF00689"/>
    </source>
</evidence>
<dbReference type="GO" id="GO:0000166">
    <property type="term" value="F:nucleotide binding"/>
    <property type="evidence" value="ECO:0007669"/>
    <property type="project" value="InterPro"/>
</dbReference>
<dbReference type="Gene3D" id="2.70.150.10">
    <property type="entry name" value="Calcium-transporting ATPase, cytoplasmic transduction domain A"/>
    <property type="match status" value="1"/>
</dbReference>
<dbReference type="WBParaSite" id="jg6069">
    <property type="protein sequence ID" value="jg6069"/>
    <property type="gene ID" value="jg6069"/>
</dbReference>
<dbReference type="GO" id="GO:0006883">
    <property type="term" value="P:intracellular sodium ion homeostasis"/>
    <property type="evidence" value="ECO:0007669"/>
    <property type="project" value="TreeGrafter"/>
</dbReference>
<dbReference type="PANTHER" id="PTHR43294">
    <property type="entry name" value="SODIUM/POTASSIUM-TRANSPORTING ATPASE SUBUNIT ALPHA"/>
    <property type="match status" value="1"/>
</dbReference>
<dbReference type="Gene3D" id="1.20.1110.10">
    <property type="entry name" value="Calcium-transporting ATPase, transmembrane domain"/>
    <property type="match status" value="2"/>
</dbReference>
<dbReference type="GO" id="GO:1990573">
    <property type="term" value="P:potassium ion import across plasma membrane"/>
    <property type="evidence" value="ECO:0007669"/>
    <property type="project" value="TreeGrafter"/>
</dbReference>
<feature type="transmembrane region" description="Helical" evidence="7">
    <location>
        <begin position="158"/>
        <end position="179"/>
    </location>
</feature>
<dbReference type="Pfam" id="PF00122">
    <property type="entry name" value="E1-E2_ATPase"/>
    <property type="match status" value="1"/>
</dbReference>
<keyword evidence="5 7" id="KW-0472">Membrane</keyword>
<reference evidence="11" key="1">
    <citation type="submission" date="2022-11" db="UniProtKB">
        <authorList>
            <consortium name="WormBaseParasite"/>
        </authorList>
    </citation>
    <scope>IDENTIFICATION</scope>
</reference>
<dbReference type="InterPro" id="IPR023298">
    <property type="entry name" value="ATPase_P-typ_TM_dom_sf"/>
</dbReference>
<feature type="transmembrane region" description="Helical" evidence="7">
    <location>
        <begin position="350"/>
        <end position="370"/>
    </location>
</feature>
<evidence type="ECO:0000256" key="7">
    <source>
        <dbReference type="SAM" id="Phobius"/>
    </source>
</evidence>
<evidence type="ECO:0000256" key="3">
    <source>
        <dbReference type="ARBA" id="ARBA00022692"/>
    </source>
</evidence>
<feature type="domain" description="Cation-transporting P-type ATPase C-terminal" evidence="9">
    <location>
        <begin position="987"/>
        <end position="1165"/>
    </location>
</feature>
<feature type="domain" description="P-type ATPase A" evidence="8">
    <location>
        <begin position="221"/>
        <end position="333"/>
    </location>
</feature>
<dbReference type="GO" id="GO:0005391">
    <property type="term" value="F:P-type sodium:potassium-exchanging transporter activity"/>
    <property type="evidence" value="ECO:0007669"/>
    <property type="project" value="TreeGrafter"/>
</dbReference>
<keyword evidence="3 7" id="KW-0812">Transmembrane</keyword>
<feature type="compositionally biased region" description="Basic residues" evidence="6">
    <location>
        <begin position="520"/>
        <end position="530"/>
    </location>
</feature>
<name>A0A915EHW1_9BILA</name>
<dbReference type="PANTHER" id="PTHR43294:SF21">
    <property type="entry name" value="CATION TRANSPORTING ATPASE"/>
    <property type="match status" value="1"/>
</dbReference>
<dbReference type="Pfam" id="PF13246">
    <property type="entry name" value="Cation_ATPase"/>
    <property type="match status" value="1"/>
</dbReference>
<dbReference type="SUPFAM" id="SSF81665">
    <property type="entry name" value="Calcium ATPase, transmembrane domain M"/>
    <property type="match status" value="1"/>
</dbReference>
<dbReference type="InterPro" id="IPR036412">
    <property type="entry name" value="HAD-like_sf"/>
</dbReference>
<dbReference type="Pfam" id="PF00689">
    <property type="entry name" value="Cation_ATPase_C"/>
    <property type="match status" value="1"/>
</dbReference>
<evidence type="ECO:0000313" key="11">
    <source>
        <dbReference type="WBParaSite" id="jg6069"/>
    </source>
</evidence>
<dbReference type="InterPro" id="IPR059000">
    <property type="entry name" value="ATPase_P-type_domA"/>
</dbReference>
<feature type="region of interest" description="Disordered" evidence="6">
    <location>
        <begin position="510"/>
        <end position="536"/>
    </location>
</feature>
<dbReference type="GO" id="GO:1902600">
    <property type="term" value="P:proton transmembrane transport"/>
    <property type="evidence" value="ECO:0007669"/>
    <property type="project" value="TreeGrafter"/>
</dbReference>
<dbReference type="InterPro" id="IPR023299">
    <property type="entry name" value="ATPase_P-typ_cyto_dom_N"/>
</dbReference>
<dbReference type="AlphaFoldDB" id="A0A915EHW1"/>
<dbReference type="SUPFAM" id="SSF56784">
    <property type="entry name" value="HAD-like"/>
    <property type="match status" value="1"/>
</dbReference>
<evidence type="ECO:0000259" key="8">
    <source>
        <dbReference type="Pfam" id="PF00122"/>
    </source>
</evidence>
<keyword evidence="4 7" id="KW-1133">Transmembrane helix</keyword>
<dbReference type="InterPro" id="IPR006068">
    <property type="entry name" value="ATPase_P-typ_cation-transptr_C"/>
</dbReference>
<evidence type="ECO:0000256" key="2">
    <source>
        <dbReference type="ARBA" id="ARBA00022475"/>
    </source>
</evidence>
<feature type="transmembrane region" description="Helical" evidence="7">
    <location>
        <begin position="1036"/>
        <end position="1063"/>
    </location>
</feature>
<evidence type="ECO:0000256" key="6">
    <source>
        <dbReference type="SAM" id="MobiDB-lite"/>
    </source>
</evidence>
<feature type="transmembrane region" description="Helical" evidence="7">
    <location>
        <begin position="382"/>
        <end position="408"/>
    </location>
</feature>
<dbReference type="Proteomes" id="UP000887574">
    <property type="component" value="Unplaced"/>
</dbReference>
<dbReference type="Gene3D" id="3.40.1110.10">
    <property type="entry name" value="Calcium-transporting ATPase, cytoplasmic domain N"/>
    <property type="match status" value="2"/>
</dbReference>
<dbReference type="PRINTS" id="PR00119">
    <property type="entry name" value="CATATPASE"/>
</dbReference>
<keyword evidence="10" id="KW-1185">Reference proteome</keyword>
<evidence type="ECO:0000256" key="5">
    <source>
        <dbReference type="ARBA" id="ARBA00023136"/>
    </source>
</evidence>
<comment type="subcellular location">
    <subcellularLocation>
        <location evidence="1">Cell membrane</location>
        <topology evidence="1">Multi-pass membrane protein</topology>
    </subcellularLocation>
</comment>
<proteinExistence type="predicted"/>
<evidence type="ECO:0000256" key="1">
    <source>
        <dbReference type="ARBA" id="ARBA00004651"/>
    </source>
</evidence>
<accession>A0A915EHW1</accession>
<dbReference type="GO" id="GO:0036376">
    <property type="term" value="P:sodium ion export across plasma membrane"/>
    <property type="evidence" value="ECO:0007669"/>
    <property type="project" value="TreeGrafter"/>
</dbReference>
<evidence type="ECO:0000256" key="4">
    <source>
        <dbReference type="ARBA" id="ARBA00022989"/>
    </source>
</evidence>
<dbReference type="SUPFAM" id="SSF81660">
    <property type="entry name" value="Metal cation-transporting ATPase, ATP-binding domain N"/>
    <property type="match status" value="1"/>
</dbReference>
<sequence length="1191" mass="133147">MRRNTCGRIYVGGIYAVEYKTMTVYIAENFCRFMLDRVKRLASADYWKNVAFGKDRRKEAYIEKPSAKKPISHEPEPSSSFSHVFQELQNLQYSEHSMTLEQLVDIYPLSRINAEDPLQSRGLNDDEVRSKLVGGKHSNRIHPWTSKRYRLQIFFGQFLNTFRLLLLMAAIICTLIFALDHTRTNELAMGVILFGTLLFMCWIGFMEQKKTLKQISGFQTMIPTQCSVLRQGRELRISATELVIGDLVWIRTGDRVPADVRLISSEGLHIETSWISGDLEPLAYTHQQSAAGMGVFEAQNVAFSGSSCISGQGLAVVIRIGAKTLIGRLIELMGTEKRVSSCLEVEHHRFVRFITIFALSMATLTFLFGLAVNQFDQLVNTFINGFLIVMVANVPQGLPVTLTAQLLIVGRRLWKKCGGMICKHLDMADTLGMSSVIMTDKSAVLTSAVPTLTDLWIQGKCFQGTDFTISSSLKSDELHATASANWPVLDDLLKLMSLCNNAQIDFSSHNKHSVTSSGFQRRRARSRTSGRKIQPIKSPETDFHTIELVDDSSGREEKKNSFFQSLHSLKHTRDLKEKSVKGRDSDVALIKFVEQICSAQQIRDSYEVVYEMPFSPYRRYHLVIVSEIQSLAGQDEELVNYRLLVKGAPEELICNCTDIVGDNGEVQPITDEHVQAFEEAYLKLGNFADALFLSSTAFEEQFSSAHPDSPFLHRCSQYPENSWCFLGMAALGNPPKLGISEAVQKVERAGIRLFFITGDHPTTAEAIASQIGFPSSINKQEDKASFSTKNLEMRSENAFNEEEEMDGESDKAASAVSSGYSSTMQPDLEKATKTAVSANNSFSSNSSSTETVWRTGIDEDDFSKGLLVVHGDSLKDMSRQELHQILSRKHVVFARTTPSIKLELVKQCQNGPRTEIVTMSGDGLMDAVALKQADIGIAAEAGGSVFAKEASDIVVIDNSLENLVKAVEETRLLFDNLKKTIATACFPLGLTSLQVLTIDLLTEIPPSIALIFEPAERDVMRQRPRKPKARLVTPSLLFYSYFLAGSIVSVGCVLAYFTVFWHYGFSVSDLFLTSDSFWHLGAGNLTSSSGQVFNSFQQVDIRVKANAAWHISLVCSQAAHLFTCTTRRVSLFRHGVRNWLLVVAVAFEIAFLLFLLFTPAMQSVILLLVNEVRKYYIRRQPKHPIVKLFKW</sequence>
<dbReference type="GO" id="GO:0030007">
    <property type="term" value="P:intracellular potassium ion homeostasis"/>
    <property type="evidence" value="ECO:0007669"/>
    <property type="project" value="TreeGrafter"/>
</dbReference>
<evidence type="ECO:0000313" key="10">
    <source>
        <dbReference type="Proteomes" id="UP000887574"/>
    </source>
</evidence>
<dbReference type="Gene3D" id="3.40.50.1000">
    <property type="entry name" value="HAD superfamily/HAD-like"/>
    <property type="match status" value="3"/>
</dbReference>
<dbReference type="InterPro" id="IPR050510">
    <property type="entry name" value="Cation_transp_ATPase_P-type"/>
</dbReference>
<protein>
    <submittedName>
        <fullName evidence="11">Cation-transporting P-type ATPase C-terminal domain-containing protein</fullName>
    </submittedName>
</protein>
<dbReference type="InterPro" id="IPR008250">
    <property type="entry name" value="ATPase_P-typ_transduc_dom_A_sf"/>
</dbReference>
<dbReference type="InterPro" id="IPR023214">
    <property type="entry name" value="HAD_sf"/>
</dbReference>
<feature type="transmembrane region" description="Helical" evidence="7">
    <location>
        <begin position="1139"/>
        <end position="1169"/>
    </location>
</feature>
<dbReference type="SUPFAM" id="SSF81653">
    <property type="entry name" value="Calcium ATPase, transduction domain A"/>
    <property type="match status" value="1"/>
</dbReference>
<organism evidence="10 11">
    <name type="scientific">Ditylenchus dipsaci</name>
    <dbReference type="NCBI Taxonomy" id="166011"/>
    <lineage>
        <taxon>Eukaryota</taxon>
        <taxon>Metazoa</taxon>
        <taxon>Ecdysozoa</taxon>
        <taxon>Nematoda</taxon>
        <taxon>Chromadorea</taxon>
        <taxon>Rhabditida</taxon>
        <taxon>Tylenchina</taxon>
        <taxon>Tylenchomorpha</taxon>
        <taxon>Sphaerularioidea</taxon>
        <taxon>Anguinidae</taxon>
        <taxon>Anguininae</taxon>
        <taxon>Ditylenchus</taxon>
    </lineage>
</organism>
<dbReference type="GO" id="GO:0005886">
    <property type="term" value="C:plasma membrane"/>
    <property type="evidence" value="ECO:0007669"/>
    <property type="project" value="UniProtKB-SubCell"/>
</dbReference>